<gene>
    <name evidence="1" type="ORF">IPP15_14350</name>
</gene>
<dbReference type="Proteomes" id="UP000808337">
    <property type="component" value="Unassembled WGS sequence"/>
</dbReference>
<sequence length="107" mass="12517">MTALAFFMNLCARMESLHPHLRKSTLLSSPSIEYKGRAFAMIHEDRIVLKLDGHELPESGILGWQYYKPHGRPVYLQKWVEVPYYYHHDWPELAEKALYGLKDSLGE</sequence>
<proteinExistence type="predicted"/>
<dbReference type="AlphaFoldDB" id="A0A9D7XNM7"/>
<organism evidence="1 2">
    <name type="scientific">Candidatus Opimibacter skivensis</name>
    <dbReference type="NCBI Taxonomy" id="2982028"/>
    <lineage>
        <taxon>Bacteria</taxon>
        <taxon>Pseudomonadati</taxon>
        <taxon>Bacteroidota</taxon>
        <taxon>Saprospiria</taxon>
        <taxon>Saprospirales</taxon>
        <taxon>Saprospiraceae</taxon>
        <taxon>Candidatus Opimibacter</taxon>
    </lineage>
</organism>
<name>A0A9D7XNM7_9BACT</name>
<evidence type="ECO:0000313" key="1">
    <source>
        <dbReference type="EMBL" id="MBK9983544.1"/>
    </source>
</evidence>
<protein>
    <submittedName>
        <fullName evidence="1">Uncharacterized protein</fullName>
    </submittedName>
</protein>
<accession>A0A9D7XNM7</accession>
<comment type="caution">
    <text evidence="1">The sequence shown here is derived from an EMBL/GenBank/DDBJ whole genome shotgun (WGS) entry which is preliminary data.</text>
</comment>
<reference evidence="1 2" key="1">
    <citation type="submission" date="2020-10" db="EMBL/GenBank/DDBJ databases">
        <title>Connecting structure to function with the recovery of over 1000 high-quality activated sludge metagenome-assembled genomes encoding full-length rRNA genes using long-read sequencing.</title>
        <authorList>
            <person name="Singleton C.M."/>
            <person name="Petriglieri F."/>
            <person name="Kristensen J.M."/>
            <person name="Kirkegaard R.H."/>
            <person name="Michaelsen T.Y."/>
            <person name="Andersen M.H."/>
            <person name="Karst S.M."/>
            <person name="Dueholm M.S."/>
            <person name="Nielsen P.H."/>
            <person name="Albertsen M."/>
        </authorList>
    </citation>
    <scope>NUCLEOTIDE SEQUENCE [LARGE SCALE GENOMIC DNA]</scope>
    <source>
        <strain evidence="1">Ribe_18-Q3-R11-54_MAXAC.273</strain>
    </source>
</reference>
<evidence type="ECO:0000313" key="2">
    <source>
        <dbReference type="Proteomes" id="UP000808337"/>
    </source>
</evidence>
<dbReference type="EMBL" id="JADKGY010000020">
    <property type="protein sequence ID" value="MBK9983544.1"/>
    <property type="molecule type" value="Genomic_DNA"/>
</dbReference>